<comment type="cofactor">
    <cofactor evidence="11">
        <name>FAD</name>
        <dbReference type="ChEBI" id="CHEBI:57692"/>
    </cofactor>
    <text evidence="11">Binds 1 FAD per subunit.</text>
</comment>
<dbReference type="InterPro" id="IPR037117">
    <property type="entry name" value="Dihydroorotate_DH_ele_sf"/>
</dbReference>
<evidence type="ECO:0000256" key="8">
    <source>
        <dbReference type="ARBA" id="ARBA00023004"/>
    </source>
</evidence>
<evidence type="ECO:0000256" key="7">
    <source>
        <dbReference type="ARBA" id="ARBA00022982"/>
    </source>
</evidence>
<evidence type="ECO:0000256" key="1">
    <source>
        <dbReference type="ARBA" id="ARBA00006422"/>
    </source>
</evidence>
<dbReference type="PANTHER" id="PTHR43513:SF3">
    <property type="entry name" value="DIHYDROOROTATE DEHYDROGENASE B (NAD(+)), ELECTRON TRANSFER SUBUNIT-RELATED"/>
    <property type="match status" value="1"/>
</dbReference>
<dbReference type="InterPro" id="IPR039261">
    <property type="entry name" value="FNR_nucleotide-bd"/>
</dbReference>
<feature type="binding site" evidence="12">
    <location>
        <position position="221"/>
    </location>
    <ligand>
        <name>[2Fe-2S] cluster</name>
        <dbReference type="ChEBI" id="CHEBI:190135"/>
    </ligand>
</feature>
<dbReference type="InterPro" id="IPR050353">
    <property type="entry name" value="PyrK_electron_transfer"/>
</dbReference>
<dbReference type="SUPFAM" id="SSF63380">
    <property type="entry name" value="Riboflavin synthase domain-like"/>
    <property type="match status" value="1"/>
</dbReference>
<dbReference type="GO" id="GO:0050660">
    <property type="term" value="F:flavin adenine dinucleotide binding"/>
    <property type="evidence" value="ECO:0007669"/>
    <property type="project" value="InterPro"/>
</dbReference>
<feature type="binding site" evidence="12">
    <location>
        <position position="224"/>
    </location>
    <ligand>
        <name>[2Fe-2S] cluster</name>
        <dbReference type="ChEBI" id="CHEBI:190135"/>
    </ligand>
</feature>
<dbReference type="CDD" id="cd06218">
    <property type="entry name" value="DHOD_e_trans"/>
    <property type="match status" value="1"/>
</dbReference>
<keyword evidence="9 12" id="KW-0411">Iron-sulfur</keyword>
<evidence type="ECO:0000259" key="13">
    <source>
        <dbReference type="PROSITE" id="PS51384"/>
    </source>
</evidence>
<dbReference type="Gene3D" id="2.10.240.10">
    <property type="entry name" value="Dihydroorotate dehydrogenase, electron transfer subunit"/>
    <property type="match status" value="1"/>
</dbReference>
<proteinExistence type="inferred from homology"/>
<dbReference type="InterPro" id="IPR017927">
    <property type="entry name" value="FAD-bd_FR_type"/>
</dbReference>
<evidence type="ECO:0000256" key="3">
    <source>
        <dbReference type="ARBA" id="ARBA00022630"/>
    </source>
</evidence>
<evidence type="ECO:0000256" key="9">
    <source>
        <dbReference type="ARBA" id="ARBA00023014"/>
    </source>
</evidence>
<feature type="binding site" evidence="12">
    <location>
        <position position="237"/>
    </location>
    <ligand>
        <name>[2Fe-2S] cluster</name>
        <dbReference type="ChEBI" id="CHEBI:190135"/>
    </ligand>
</feature>
<dbReference type="GO" id="GO:0016491">
    <property type="term" value="F:oxidoreductase activity"/>
    <property type="evidence" value="ECO:0007669"/>
    <property type="project" value="InterPro"/>
</dbReference>
<evidence type="ECO:0000256" key="10">
    <source>
        <dbReference type="ARBA" id="ARBA00034078"/>
    </source>
</evidence>
<dbReference type="InterPro" id="IPR012165">
    <property type="entry name" value="Cyt_c3_hydrogenase_gsu"/>
</dbReference>
<keyword evidence="2" id="KW-0813">Transport</keyword>
<reference evidence="14" key="2">
    <citation type="submission" date="2021-04" db="EMBL/GenBank/DDBJ databases">
        <authorList>
            <person name="Gilroy R."/>
        </authorList>
    </citation>
    <scope>NUCLEOTIDE SEQUENCE</scope>
    <source>
        <strain evidence="14">CHK156-179</strain>
    </source>
</reference>
<dbReference type="Gene3D" id="3.40.50.80">
    <property type="entry name" value="Nucleotide-binding domain of ferredoxin-NADP reductase (FNR) module"/>
    <property type="match status" value="1"/>
</dbReference>
<keyword evidence="7" id="KW-0249">Electron transport</keyword>
<dbReference type="AlphaFoldDB" id="A0A9D2H1M0"/>
<evidence type="ECO:0000256" key="12">
    <source>
        <dbReference type="PIRSR" id="PIRSR006816-2"/>
    </source>
</evidence>
<dbReference type="GO" id="GO:0051537">
    <property type="term" value="F:2 iron, 2 sulfur cluster binding"/>
    <property type="evidence" value="ECO:0007669"/>
    <property type="project" value="UniProtKB-KW"/>
</dbReference>
<dbReference type="PIRSF" id="PIRSF006816">
    <property type="entry name" value="Cyc3_hyd_g"/>
    <property type="match status" value="1"/>
</dbReference>
<dbReference type="InterPro" id="IPR019480">
    <property type="entry name" value="Dihydroorotate_DH_Fe-S-bd"/>
</dbReference>
<reference evidence="14" key="1">
    <citation type="journal article" date="2021" name="PeerJ">
        <title>Extensive microbial diversity within the chicken gut microbiome revealed by metagenomics and culture.</title>
        <authorList>
            <person name="Gilroy R."/>
            <person name="Ravi A."/>
            <person name="Getino M."/>
            <person name="Pursley I."/>
            <person name="Horton D.L."/>
            <person name="Alikhan N.F."/>
            <person name="Baker D."/>
            <person name="Gharbi K."/>
            <person name="Hall N."/>
            <person name="Watson M."/>
            <person name="Adriaenssens E.M."/>
            <person name="Foster-Nyarko E."/>
            <person name="Jarju S."/>
            <person name="Secka A."/>
            <person name="Antonio M."/>
            <person name="Oren A."/>
            <person name="Chaudhuri R.R."/>
            <person name="La Ragione R."/>
            <person name="Hildebrand F."/>
            <person name="Pallen M.J."/>
        </authorList>
    </citation>
    <scope>NUCLEOTIDE SEQUENCE</scope>
    <source>
        <strain evidence="14">CHK156-179</strain>
    </source>
</reference>
<evidence type="ECO:0000256" key="5">
    <source>
        <dbReference type="ARBA" id="ARBA00022723"/>
    </source>
</evidence>
<evidence type="ECO:0000313" key="14">
    <source>
        <dbReference type="EMBL" id="HJA02089.1"/>
    </source>
</evidence>
<dbReference type="EMBL" id="DXAJ01000030">
    <property type="protein sequence ID" value="HJA02089.1"/>
    <property type="molecule type" value="Genomic_DNA"/>
</dbReference>
<accession>A0A9D2H1M0</accession>
<dbReference type="PROSITE" id="PS51384">
    <property type="entry name" value="FAD_FR"/>
    <property type="match status" value="1"/>
</dbReference>
<sequence>MREVTATILENVRIAENIYSLTFATEEEIEVRPGQFCMVGVQNFPLRRPIAVCKAEGERITVCYQLKGAGTHALAENYKQGEKLSVLLPLGNGFYVKDEEKRVALVGGGVGIFPLISAIRAYAGKKEVYSYMGFRNRAAYCLPYELQRSDRLVVATDDGSMGFHGTSVQAFMAEIDAVKPDVVLSCGPAPMLRALKKATAGRDIPTFVSLEERMGFGIGACLVCVCEKTDGAHARVCKDGPVFDINEVNL</sequence>
<evidence type="ECO:0000256" key="2">
    <source>
        <dbReference type="ARBA" id="ARBA00022448"/>
    </source>
</evidence>
<keyword evidence="6 11" id="KW-0274">FAD</keyword>
<evidence type="ECO:0000256" key="4">
    <source>
        <dbReference type="ARBA" id="ARBA00022714"/>
    </source>
</evidence>
<dbReference type="Gene3D" id="2.40.30.10">
    <property type="entry name" value="Translation factors"/>
    <property type="match status" value="1"/>
</dbReference>
<comment type="cofactor">
    <cofactor evidence="10">
        <name>[2Fe-2S] cluster</name>
        <dbReference type="ChEBI" id="CHEBI:190135"/>
    </cofactor>
</comment>
<dbReference type="GO" id="GO:0046872">
    <property type="term" value="F:metal ion binding"/>
    <property type="evidence" value="ECO:0007669"/>
    <property type="project" value="UniProtKB-KW"/>
</dbReference>
<feature type="domain" description="FAD-binding FR-type" evidence="13">
    <location>
        <begin position="1"/>
        <end position="96"/>
    </location>
</feature>
<dbReference type="Proteomes" id="UP000824221">
    <property type="component" value="Unassembled WGS sequence"/>
</dbReference>
<comment type="caution">
    <text evidence="14">The sequence shown here is derived from an EMBL/GenBank/DDBJ whole genome shotgun (WGS) entry which is preliminary data.</text>
</comment>
<dbReference type="InterPro" id="IPR017938">
    <property type="entry name" value="Riboflavin_synthase-like_b-brl"/>
</dbReference>
<evidence type="ECO:0000256" key="11">
    <source>
        <dbReference type="PIRSR" id="PIRSR006816-1"/>
    </source>
</evidence>
<evidence type="ECO:0000313" key="15">
    <source>
        <dbReference type="Proteomes" id="UP000824221"/>
    </source>
</evidence>
<feature type="binding site" evidence="11">
    <location>
        <begin position="70"/>
        <end position="71"/>
    </location>
    <ligand>
        <name>FAD</name>
        <dbReference type="ChEBI" id="CHEBI:57692"/>
    </ligand>
</feature>
<comment type="similarity">
    <text evidence="1">Belongs to the PyrK family.</text>
</comment>
<keyword evidence="8 12" id="KW-0408">Iron</keyword>
<dbReference type="GO" id="GO:0006221">
    <property type="term" value="P:pyrimidine nucleotide biosynthetic process"/>
    <property type="evidence" value="ECO:0007669"/>
    <property type="project" value="InterPro"/>
</dbReference>
<keyword evidence="4 12" id="KW-0001">2Fe-2S</keyword>
<comment type="cofactor">
    <cofactor evidence="12">
        <name>[2Fe-2S] cluster</name>
        <dbReference type="ChEBI" id="CHEBI:190135"/>
    </cofactor>
    <text evidence="12">Binds 1 [2Fe-2S] cluster per subunit.</text>
</comment>
<dbReference type="SUPFAM" id="SSF52343">
    <property type="entry name" value="Ferredoxin reductase-like, C-terminal NADP-linked domain"/>
    <property type="match status" value="1"/>
</dbReference>
<organism evidence="14 15">
    <name type="scientific">Candidatus Gallimonas gallistercoris</name>
    <dbReference type="NCBI Taxonomy" id="2838602"/>
    <lineage>
        <taxon>Bacteria</taxon>
        <taxon>Bacillati</taxon>
        <taxon>Bacillota</taxon>
        <taxon>Clostridia</taxon>
        <taxon>Candidatus Gallimonas</taxon>
    </lineage>
</organism>
<keyword evidence="3 11" id="KW-0285">Flavoprotein</keyword>
<evidence type="ECO:0000256" key="6">
    <source>
        <dbReference type="ARBA" id="ARBA00022827"/>
    </source>
</evidence>
<dbReference type="Pfam" id="PF10418">
    <property type="entry name" value="DHODB_Fe-S_bind"/>
    <property type="match status" value="1"/>
</dbReference>
<gene>
    <name evidence="14" type="ORF">H9797_01740</name>
</gene>
<keyword evidence="5 12" id="KW-0479">Metal-binding</keyword>
<name>A0A9D2H1M0_9FIRM</name>
<protein>
    <submittedName>
        <fullName evidence="14">Dihydroorotate dehydrogenase electron transfer subunit</fullName>
    </submittedName>
</protein>
<dbReference type="PANTHER" id="PTHR43513">
    <property type="entry name" value="DIHYDROOROTATE DEHYDROGENASE B (NAD(+)), ELECTRON TRANSFER SUBUNIT"/>
    <property type="match status" value="1"/>
</dbReference>